<proteinExistence type="predicted"/>
<evidence type="ECO:0000313" key="2">
    <source>
        <dbReference type="EMBL" id="TRL40108.1"/>
    </source>
</evidence>
<dbReference type="RefSeq" id="WP_143124512.1">
    <property type="nucleotide sequence ID" value="NZ_VJMG01000016.1"/>
</dbReference>
<name>A0A549TDH2_9HYPH</name>
<feature type="transmembrane region" description="Helical" evidence="1">
    <location>
        <begin position="99"/>
        <end position="121"/>
    </location>
</feature>
<dbReference type="AlphaFoldDB" id="A0A549TDH2"/>
<keyword evidence="3" id="KW-1185">Reference proteome</keyword>
<keyword evidence="1" id="KW-0812">Transmembrane</keyword>
<dbReference type="Proteomes" id="UP000316801">
    <property type="component" value="Unassembled WGS sequence"/>
</dbReference>
<organism evidence="2 3">
    <name type="scientific">Rhizobium straminoryzae</name>
    <dbReference type="NCBI Taxonomy" id="1387186"/>
    <lineage>
        <taxon>Bacteria</taxon>
        <taxon>Pseudomonadati</taxon>
        <taxon>Pseudomonadota</taxon>
        <taxon>Alphaproteobacteria</taxon>
        <taxon>Hyphomicrobiales</taxon>
        <taxon>Rhizobiaceae</taxon>
        <taxon>Rhizobium/Agrobacterium group</taxon>
        <taxon>Rhizobium</taxon>
    </lineage>
</organism>
<reference evidence="2 3" key="1">
    <citation type="submission" date="2019-07" db="EMBL/GenBank/DDBJ databases">
        <title>Ln-dependent methylotrophs.</title>
        <authorList>
            <person name="Tani A."/>
        </authorList>
    </citation>
    <scope>NUCLEOTIDE SEQUENCE [LARGE SCALE GENOMIC DNA]</scope>
    <source>
        <strain evidence="2 3">SM12</strain>
    </source>
</reference>
<keyword evidence="1" id="KW-1133">Transmembrane helix</keyword>
<evidence type="ECO:0000313" key="3">
    <source>
        <dbReference type="Proteomes" id="UP000316801"/>
    </source>
</evidence>
<accession>A0A549TDH2</accession>
<keyword evidence="1" id="KW-0472">Membrane</keyword>
<dbReference type="EMBL" id="VJMG01000016">
    <property type="protein sequence ID" value="TRL40108.1"/>
    <property type="molecule type" value="Genomic_DNA"/>
</dbReference>
<comment type="caution">
    <text evidence="2">The sequence shown here is derived from an EMBL/GenBank/DDBJ whole genome shotgun (WGS) entry which is preliminary data.</text>
</comment>
<sequence length="278" mass="30424">MDSLRNAPLDMRLSAFIDEELNEAERQEVEALLIADVNARTLRDTLESADRLGRDAFDAMLKAPVSLDLVRSIKTAAPPRRAISLPEPARASWRPQPSFGVAMVTSLLMFGLGAGAGYMAAERPNMTTYADMAGDPTKAWLDDVASYYRLYSRQSRHLVEIPANESAHIVEWLMATTGVSFRIPDLSAQNLEFMGARLFSAGGRPVGQLLYRNTEGEVIAIAFTKLIAPQAPDAQMRQIIRDDIGLITWQGLQANYVLTGPSSEATLDTLARTVAGII</sequence>
<evidence type="ECO:0000256" key="1">
    <source>
        <dbReference type="SAM" id="Phobius"/>
    </source>
</evidence>
<gene>
    <name evidence="2" type="ORF">FNA46_07515</name>
</gene>
<protein>
    <submittedName>
        <fullName evidence="2">Anti-sigma factor</fullName>
    </submittedName>
</protein>